<dbReference type="InterPro" id="IPR000253">
    <property type="entry name" value="FHA_dom"/>
</dbReference>
<keyword evidence="4" id="KW-1185">Reference proteome</keyword>
<name>A0A327ZKJ2_9ACTN</name>
<organism evidence="3 4">
    <name type="scientific">Actinoplanes lutulentus</name>
    <dbReference type="NCBI Taxonomy" id="1287878"/>
    <lineage>
        <taxon>Bacteria</taxon>
        <taxon>Bacillati</taxon>
        <taxon>Actinomycetota</taxon>
        <taxon>Actinomycetes</taxon>
        <taxon>Micromonosporales</taxon>
        <taxon>Micromonosporaceae</taxon>
        <taxon>Actinoplanes</taxon>
    </lineage>
</organism>
<evidence type="ECO:0000313" key="3">
    <source>
        <dbReference type="EMBL" id="RAK42785.1"/>
    </source>
</evidence>
<dbReference type="Pfam" id="PF00498">
    <property type="entry name" value="FHA"/>
    <property type="match status" value="1"/>
</dbReference>
<dbReference type="InterPro" id="IPR008984">
    <property type="entry name" value="SMAD_FHA_dom_sf"/>
</dbReference>
<accession>A0A327ZKJ2</accession>
<evidence type="ECO:0000259" key="2">
    <source>
        <dbReference type="PROSITE" id="PS50006"/>
    </source>
</evidence>
<keyword evidence="1" id="KW-0597">Phosphoprotein</keyword>
<dbReference type="OrthoDB" id="5111283at2"/>
<evidence type="ECO:0000256" key="1">
    <source>
        <dbReference type="ARBA" id="ARBA00022553"/>
    </source>
</evidence>
<comment type="caution">
    <text evidence="3">The sequence shown here is derived from an EMBL/GenBank/DDBJ whole genome shotgun (WGS) entry which is preliminary data.</text>
</comment>
<dbReference type="SMART" id="SM00240">
    <property type="entry name" value="FHA"/>
    <property type="match status" value="1"/>
</dbReference>
<protein>
    <submittedName>
        <fullName evidence="3">FHA domain-containing protein</fullName>
    </submittedName>
</protein>
<proteinExistence type="predicted"/>
<feature type="domain" description="FHA" evidence="2">
    <location>
        <begin position="117"/>
        <end position="173"/>
    </location>
</feature>
<dbReference type="CDD" id="cd00060">
    <property type="entry name" value="FHA"/>
    <property type="match status" value="1"/>
</dbReference>
<dbReference type="AlphaFoldDB" id="A0A327ZKJ2"/>
<dbReference type="PROSITE" id="PS50006">
    <property type="entry name" value="FHA_DOMAIN"/>
    <property type="match status" value="1"/>
</dbReference>
<dbReference type="Gene3D" id="2.60.200.20">
    <property type="match status" value="1"/>
</dbReference>
<dbReference type="RefSeq" id="WP_111647902.1">
    <property type="nucleotide sequence ID" value="NZ_JACHWI010000003.1"/>
</dbReference>
<sequence length="203" mass="21546">MSSWVCPKGHQSSESDFCDVCGAKIGAAPVVSEISEISETSCPHCGTPRGGRFCEDCGYDHDTGRAPQLDSLPGTPITGWTGTVFADRVYFDANDVEGVTFPDDAPRLTVPLAPPQVRIGRRSSSKGIEPDLDLSDDPGVSHHHALLTLTIDGDWLVSDLGSTNGTYINDEDAPLTAGQTRTLKDGDQVHVGIWTTITLHAAG</sequence>
<reference evidence="3 4" key="1">
    <citation type="submission" date="2018-06" db="EMBL/GenBank/DDBJ databases">
        <title>Genomic Encyclopedia of Type Strains, Phase III (KMG-III): the genomes of soil and plant-associated and newly described type strains.</title>
        <authorList>
            <person name="Whitman W."/>
        </authorList>
    </citation>
    <scope>NUCLEOTIDE SEQUENCE [LARGE SCALE GENOMIC DNA]</scope>
    <source>
        <strain evidence="3 4">CGMCC 4.7090</strain>
    </source>
</reference>
<gene>
    <name evidence="3" type="ORF">B0I29_102611</name>
</gene>
<dbReference type="SUPFAM" id="SSF49879">
    <property type="entry name" value="SMAD/FHA domain"/>
    <property type="match status" value="1"/>
</dbReference>
<dbReference type="Proteomes" id="UP000249341">
    <property type="component" value="Unassembled WGS sequence"/>
</dbReference>
<dbReference type="EMBL" id="QLMJ01000002">
    <property type="protein sequence ID" value="RAK42785.1"/>
    <property type="molecule type" value="Genomic_DNA"/>
</dbReference>
<evidence type="ECO:0000313" key="4">
    <source>
        <dbReference type="Proteomes" id="UP000249341"/>
    </source>
</evidence>